<keyword evidence="6" id="KW-1185">Reference proteome</keyword>
<comment type="similarity">
    <text evidence="2">Belongs to the peptidase M14 family.</text>
</comment>
<evidence type="ECO:0000256" key="3">
    <source>
        <dbReference type="SAM" id="MobiDB-lite"/>
    </source>
</evidence>
<dbReference type="Proteomes" id="UP000317093">
    <property type="component" value="Chromosome"/>
</dbReference>
<organism evidence="5 6">
    <name type="scientific">Kolteria novifilia</name>
    <dbReference type="NCBI Taxonomy" id="2527975"/>
    <lineage>
        <taxon>Bacteria</taxon>
        <taxon>Pseudomonadati</taxon>
        <taxon>Planctomycetota</taxon>
        <taxon>Planctomycetia</taxon>
        <taxon>Kolteriales</taxon>
        <taxon>Kolteriaceae</taxon>
        <taxon>Kolteria</taxon>
    </lineage>
</organism>
<sequence length="401" mass="44685">MQHAAAFVTLMLLLPNGAADSQPLTIDTNFPGGSAKVETIDQERRLIRLSPSPHRDRGWICWWYVHIKGLRPGEILTLDVGPAPWATPDRATFSLDHKTWQQTAPGKREGKRIVYRQQVDGPEAWFAWGPPLVPDDAARMVREAAARLPEAEVFNLATTREGRETPALRLTASAEATPRFGLWIQARQHAWESGSSWVAKGLLDWLTSDDPGATWLRRHADITFIPIMDIDNTQRGAGGKNQKPQDHNRDWTDEPHWNAVAAAQEGLMEIKARGNLDFFIDLHNPGPQDKDAYFYLPPPELLSEAAAKNLARFLAAARQEISGPIPFEGRTIPSGSKYDPKWQAISKNWVATHGGDRVVPVTLETAWNTPGSTTEGYQRVGQQLGRAIVRYLKERAPGTPE</sequence>
<evidence type="ECO:0000256" key="1">
    <source>
        <dbReference type="ARBA" id="ARBA00001947"/>
    </source>
</evidence>
<dbReference type="SUPFAM" id="SSF53187">
    <property type="entry name" value="Zn-dependent exopeptidases"/>
    <property type="match status" value="1"/>
</dbReference>
<evidence type="ECO:0000313" key="5">
    <source>
        <dbReference type="EMBL" id="QDU63454.1"/>
    </source>
</evidence>
<dbReference type="PROSITE" id="PS52035">
    <property type="entry name" value="PEPTIDASE_M14"/>
    <property type="match status" value="1"/>
</dbReference>
<keyword evidence="5" id="KW-0121">Carboxypeptidase</keyword>
<feature type="domain" description="Peptidase M14" evidence="4">
    <location>
        <begin position="130"/>
        <end position="392"/>
    </location>
</feature>
<dbReference type="InterPro" id="IPR050821">
    <property type="entry name" value="Cytosolic_carboxypeptidase"/>
</dbReference>
<dbReference type="OrthoDB" id="237859at2"/>
<feature type="active site" description="Proton donor/acceptor" evidence="2">
    <location>
        <position position="364"/>
    </location>
</feature>
<evidence type="ECO:0000256" key="2">
    <source>
        <dbReference type="PROSITE-ProRule" id="PRU01379"/>
    </source>
</evidence>
<comment type="cofactor">
    <cofactor evidence="1">
        <name>Zn(2+)</name>
        <dbReference type="ChEBI" id="CHEBI:29105"/>
    </cofactor>
</comment>
<dbReference type="RefSeq" id="WP_145260946.1">
    <property type="nucleotide sequence ID" value="NZ_CP036279.1"/>
</dbReference>
<dbReference type="PANTHER" id="PTHR12756:SF11">
    <property type="entry name" value="CYTOSOLIC CARBOXYPEPTIDASE 1"/>
    <property type="match status" value="1"/>
</dbReference>
<dbReference type="AlphaFoldDB" id="A0A518B8Z5"/>
<dbReference type="KEGG" id="knv:Pan216_43340"/>
<reference evidence="5 6" key="1">
    <citation type="submission" date="2019-02" db="EMBL/GenBank/DDBJ databases">
        <title>Deep-cultivation of Planctomycetes and their phenomic and genomic characterization uncovers novel biology.</title>
        <authorList>
            <person name="Wiegand S."/>
            <person name="Jogler M."/>
            <person name="Boedeker C."/>
            <person name="Pinto D."/>
            <person name="Vollmers J."/>
            <person name="Rivas-Marin E."/>
            <person name="Kohn T."/>
            <person name="Peeters S.H."/>
            <person name="Heuer A."/>
            <person name="Rast P."/>
            <person name="Oberbeckmann S."/>
            <person name="Bunk B."/>
            <person name="Jeske O."/>
            <person name="Meyerdierks A."/>
            <person name="Storesund J.E."/>
            <person name="Kallscheuer N."/>
            <person name="Luecker S."/>
            <person name="Lage O.M."/>
            <person name="Pohl T."/>
            <person name="Merkel B.J."/>
            <person name="Hornburger P."/>
            <person name="Mueller R.-W."/>
            <person name="Bruemmer F."/>
            <person name="Labrenz M."/>
            <person name="Spormann A.M."/>
            <person name="Op den Camp H."/>
            <person name="Overmann J."/>
            <person name="Amann R."/>
            <person name="Jetten M.S.M."/>
            <person name="Mascher T."/>
            <person name="Medema M.H."/>
            <person name="Devos D.P."/>
            <person name="Kaster A.-K."/>
            <person name="Ovreas L."/>
            <person name="Rohde M."/>
            <person name="Galperin M.Y."/>
            <person name="Jogler C."/>
        </authorList>
    </citation>
    <scope>NUCLEOTIDE SEQUENCE [LARGE SCALE GENOMIC DNA]</scope>
    <source>
        <strain evidence="5 6">Pan216</strain>
    </source>
</reference>
<dbReference type="PANTHER" id="PTHR12756">
    <property type="entry name" value="CYTOSOLIC CARBOXYPEPTIDASE"/>
    <property type="match status" value="1"/>
</dbReference>
<dbReference type="GO" id="GO:0008270">
    <property type="term" value="F:zinc ion binding"/>
    <property type="evidence" value="ECO:0007669"/>
    <property type="project" value="InterPro"/>
</dbReference>
<feature type="region of interest" description="Disordered" evidence="3">
    <location>
        <begin position="233"/>
        <end position="253"/>
    </location>
</feature>
<protein>
    <submittedName>
        <fullName evidence="5">Zinc carboxypeptidase</fullName>
    </submittedName>
</protein>
<proteinExistence type="inferred from homology"/>
<evidence type="ECO:0000313" key="6">
    <source>
        <dbReference type="Proteomes" id="UP000317093"/>
    </source>
</evidence>
<accession>A0A518B8Z5</accession>
<dbReference type="Gene3D" id="3.40.630.10">
    <property type="entry name" value="Zn peptidases"/>
    <property type="match status" value="1"/>
</dbReference>
<gene>
    <name evidence="5" type="ORF">Pan216_43340</name>
</gene>
<dbReference type="Pfam" id="PF00246">
    <property type="entry name" value="Peptidase_M14"/>
    <property type="match status" value="1"/>
</dbReference>
<feature type="compositionally biased region" description="Basic and acidic residues" evidence="3">
    <location>
        <begin position="243"/>
        <end position="253"/>
    </location>
</feature>
<name>A0A518B8Z5_9BACT</name>
<dbReference type="InterPro" id="IPR000834">
    <property type="entry name" value="Peptidase_M14"/>
</dbReference>
<keyword evidence="5" id="KW-0645">Protease</keyword>
<dbReference type="GO" id="GO:0006508">
    <property type="term" value="P:proteolysis"/>
    <property type="evidence" value="ECO:0007669"/>
    <property type="project" value="InterPro"/>
</dbReference>
<keyword evidence="5" id="KW-0378">Hydrolase</keyword>
<dbReference type="GO" id="GO:0004181">
    <property type="term" value="F:metallocarboxypeptidase activity"/>
    <property type="evidence" value="ECO:0007669"/>
    <property type="project" value="InterPro"/>
</dbReference>
<evidence type="ECO:0000259" key="4">
    <source>
        <dbReference type="PROSITE" id="PS52035"/>
    </source>
</evidence>
<dbReference type="EMBL" id="CP036279">
    <property type="protein sequence ID" value="QDU63454.1"/>
    <property type="molecule type" value="Genomic_DNA"/>
</dbReference>